<dbReference type="RefSeq" id="WP_052564291.1">
    <property type="nucleotide sequence ID" value="NZ_BAFN01000001.1"/>
</dbReference>
<dbReference type="InterPro" id="IPR007712">
    <property type="entry name" value="RelE/ParE_toxin"/>
</dbReference>
<organism evidence="3 4">
    <name type="scientific">Candidatus Brocadia sinica JPN1</name>
    <dbReference type="NCBI Taxonomy" id="1197129"/>
    <lineage>
        <taxon>Bacteria</taxon>
        <taxon>Pseudomonadati</taxon>
        <taxon>Planctomycetota</taxon>
        <taxon>Candidatus Brocadiia</taxon>
        <taxon>Candidatus Brocadiales</taxon>
        <taxon>Candidatus Brocadiaceae</taxon>
        <taxon>Candidatus Brocadia</taxon>
    </lineage>
</organism>
<sequence>MGKIHWSKTAQRNLEEIADYIAHDSPFYAINFIERVLQDIEKLGNFPKIGRIVPEFKKENIREIIFHNYRIVYKTEKDCIFIISLCHGSIDIVRKAKTEN</sequence>
<evidence type="ECO:0000313" key="4">
    <source>
        <dbReference type="Proteomes" id="UP000032309"/>
    </source>
</evidence>
<evidence type="ECO:0000256" key="2">
    <source>
        <dbReference type="ARBA" id="ARBA00022649"/>
    </source>
</evidence>
<evidence type="ECO:0000313" key="3">
    <source>
        <dbReference type="EMBL" id="GAN34253.1"/>
    </source>
</evidence>
<comment type="caution">
    <text evidence="3">The sequence shown here is derived from an EMBL/GenBank/DDBJ whole genome shotgun (WGS) entry which is preliminary data.</text>
</comment>
<proteinExistence type="inferred from homology"/>
<dbReference type="Gene3D" id="3.30.2310.20">
    <property type="entry name" value="RelE-like"/>
    <property type="match status" value="1"/>
</dbReference>
<name>A0ABQ0JZM0_9BACT</name>
<dbReference type="InterPro" id="IPR051803">
    <property type="entry name" value="TA_system_RelE-like_toxin"/>
</dbReference>
<dbReference type="InterPro" id="IPR035093">
    <property type="entry name" value="RelE/ParE_toxin_dom_sf"/>
</dbReference>
<dbReference type="NCBIfam" id="TIGR02385">
    <property type="entry name" value="RelE_StbE"/>
    <property type="match status" value="1"/>
</dbReference>
<dbReference type="PANTHER" id="PTHR33755:SF5">
    <property type="entry name" value="TYPE II TOXIN-ANTITOXIN SYSTEM RELE_PARE FAMILY TOXIN"/>
    <property type="match status" value="1"/>
</dbReference>
<dbReference type="SUPFAM" id="SSF143011">
    <property type="entry name" value="RelE-like"/>
    <property type="match status" value="1"/>
</dbReference>
<gene>
    <name evidence="3" type="ORF">BROSI_A2789</name>
</gene>
<comment type="similarity">
    <text evidence="1">Belongs to the RelE toxin family.</text>
</comment>
<dbReference type="PANTHER" id="PTHR33755">
    <property type="entry name" value="TOXIN PARE1-RELATED"/>
    <property type="match status" value="1"/>
</dbReference>
<evidence type="ECO:0000256" key="1">
    <source>
        <dbReference type="ARBA" id="ARBA00006226"/>
    </source>
</evidence>
<keyword evidence="4" id="KW-1185">Reference proteome</keyword>
<keyword evidence="2" id="KW-1277">Toxin-antitoxin system</keyword>
<dbReference type="EMBL" id="BAFN01000001">
    <property type="protein sequence ID" value="GAN34253.1"/>
    <property type="molecule type" value="Genomic_DNA"/>
</dbReference>
<accession>A0ABQ0JZM0</accession>
<dbReference type="Pfam" id="PF05016">
    <property type="entry name" value="ParE_toxin"/>
    <property type="match status" value="1"/>
</dbReference>
<reference evidence="4" key="1">
    <citation type="journal article" date="2015" name="Genome Announc.">
        <title>Draft Genome Sequence of an Anaerobic Ammonium-Oxidizing Bacterium, "Candidatus Brocadia sinica".</title>
        <authorList>
            <person name="Oshiki M."/>
            <person name="Shinyako-Hata K."/>
            <person name="Satoh H."/>
            <person name="Okabe S."/>
        </authorList>
    </citation>
    <scope>NUCLEOTIDE SEQUENCE [LARGE SCALE GENOMIC DNA]</scope>
    <source>
        <strain evidence="4">JPN1</strain>
    </source>
</reference>
<dbReference type="Proteomes" id="UP000032309">
    <property type="component" value="Unassembled WGS sequence"/>
</dbReference>
<protein>
    <submittedName>
        <fullName evidence="3">Plasmid stabilization system protein</fullName>
    </submittedName>
</protein>